<evidence type="ECO:0000313" key="2">
    <source>
        <dbReference type="Proteomes" id="UP000515163"/>
    </source>
</evidence>
<dbReference type="RefSeq" id="XP_031550753.1">
    <property type="nucleotide sequence ID" value="XM_031694893.1"/>
</dbReference>
<dbReference type="Proteomes" id="UP000515163">
    <property type="component" value="Unplaced"/>
</dbReference>
<evidence type="ECO:0000313" key="3">
    <source>
        <dbReference type="RefSeq" id="XP_031550753.1"/>
    </source>
</evidence>
<feature type="region of interest" description="Disordered" evidence="1">
    <location>
        <begin position="550"/>
        <end position="581"/>
    </location>
</feature>
<accession>A0A6P8H5L6</accession>
<proteinExistence type="predicted"/>
<organism evidence="2 3">
    <name type="scientific">Actinia tenebrosa</name>
    <name type="common">Australian red waratah sea anemone</name>
    <dbReference type="NCBI Taxonomy" id="6105"/>
    <lineage>
        <taxon>Eukaryota</taxon>
        <taxon>Metazoa</taxon>
        <taxon>Cnidaria</taxon>
        <taxon>Anthozoa</taxon>
        <taxon>Hexacorallia</taxon>
        <taxon>Actiniaria</taxon>
        <taxon>Actiniidae</taxon>
        <taxon>Actinia</taxon>
    </lineage>
</organism>
<keyword evidence="2" id="KW-1185">Reference proteome</keyword>
<feature type="compositionally biased region" description="Low complexity" evidence="1">
    <location>
        <begin position="563"/>
        <end position="572"/>
    </location>
</feature>
<dbReference type="AlphaFoldDB" id="A0A6P8H5L6"/>
<dbReference type="Gene3D" id="1.10.472.80">
    <property type="entry name" value="Ypt/Rab-GAP domain of gyp1p, domain 3"/>
    <property type="match status" value="1"/>
</dbReference>
<name>A0A6P8H5L6_ACTTE</name>
<protein>
    <submittedName>
        <fullName evidence="3">Uncharacterized protein LOC116288150</fullName>
    </submittedName>
</protein>
<gene>
    <name evidence="3" type="primary">LOC116288150</name>
</gene>
<feature type="region of interest" description="Disordered" evidence="1">
    <location>
        <begin position="483"/>
        <end position="503"/>
    </location>
</feature>
<sequence>MAAKRAEAPWLSHAKEDISSTKEWKELVSEVFEAVRQQLTENHVSYFSDLTDSEKILFLDRASKLVRTSFRHSNLVARVSAILDQQINDGIMEELMNPSNKKPKTELVLDSASDACADLLKKWPDLRSKLLTCLNRPLPLKLRKVIWEMFLLNPKIRDEYLNRKLKSSKTNNNTNTIESSIEQRCEAFLASEQSFQGLSSQHSSIVIYVMKNCLTYKHSSLKESLADTDYLLILPFVKVLVQDISIHGDSYHGDSLNSTVANFVGIFFTFMELRPTYMKDSGTKEFHAALKEIGDTMATILESQDHQLAASIVKSFAQGNNSASLASCLSSLMRSYLRSSFVGYLPMDVVCYIWDQHILSMKLQKLNCIPTFAVVLLILLKDKILMCHNEKDVEEVLLSGAKELKTRQFQNEIDERFMPSWKQQINDLQGSELPLVDPVATLGATQPWTWWFQERPATRQRPEDRQAAREAREMERLLLQKQRRKEEIQRQREEEQTLRDVFNKDKQTQVDKITSLEHELTQERQTRHLMEQEMSSEIRQLQEQLARFQAQKGQEHLAPSRHSLSAAKSASLPPTPVSSIAVPQSSQKDEVKNILKGLLSQAMYGVNHLIHGTAQENEAIQEVAKQVLKTTRQECEKAQLTLFGKELSDEDWINMTTEQRYDNKEILLNKLKELHRK</sequence>
<dbReference type="GeneID" id="116288150"/>
<evidence type="ECO:0000256" key="1">
    <source>
        <dbReference type="SAM" id="MobiDB-lite"/>
    </source>
</evidence>
<dbReference type="InParanoid" id="A0A6P8H5L6"/>
<dbReference type="KEGG" id="aten:116288150"/>
<dbReference type="OrthoDB" id="2126613at2759"/>
<reference evidence="3" key="1">
    <citation type="submission" date="2025-08" db="UniProtKB">
        <authorList>
            <consortium name="RefSeq"/>
        </authorList>
    </citation>
    <scope>IDENTIFICATION</scope>
    <source>
        <tissue evidence="3">Tentacle</tissue>
    </source>
</reference>